<sequence>GLDLNTNKTYILTVESKNIAGASSYIRWGANDNFTSASYRYRYVRNGSPYNGSDNRLFFLNNNLRWWMELRFFLTLDGRITYLGQEAHGSVTALDVLSGSLEVDSANLTKLTLRTETSGGGAQTGFETGSAFRLYGYVA</sequence>
<accession>X0X0W5</accession>
<proteinExistence type="predicted"/>
<feature type="non-terminal residue" evidence="1">
    <location>
        <position position="1"/>
    </location>
</feature>
<protein>
    <submittedName>
        <fullName evidence="1">Uncharacterized protein</fullName>
    </submittedName>
</protein>
<comment type="caution">
    <text evidence="1">The sequence shown here is derived from an EMBL/GenBank/DDBJ whole genome shotgun (WGS) entry which is preliminary data.</text>
</comment>
<organism evidence="1">
    <name type="scientific">marine sediment metagenome</name>
    <dbReference type="NCBI Taxonomy" id="412755"/>
    <lineage>
        <taxon>unclassified sequences</taxon>
        <taxon>metagenomes</taxon>
        <taxon>ecological metagenomes</taxon>
    </lineage>
</organism>
<reference evidence="1" key="1">
    <citation type="journal article" date="2014" name="Front. Microbiol.">
        <title>High frequency of phylogenetically diverse reductive dehalogenase-homologous genes in deep subseafloor sedimentary metagenomes.</title>
        <authorList>
            <person name="Kawai M."/>
            <person name="Futagami T."/>
            <person name="Toyoda A."/>
            <person name="Takaki Y."/>
            <person name="Nishi S."/>
            <person name="Hori S."/>
            <person name="Arai W."/>
            <person name="Tsubouchi T."/>
            <person name="Morono Y."/>
            <person name="Uchiyama I."/>
            <person name="Ito T."/>
            <person name="Fujiyama A."/>
            <person name="Inagaki F."/>
            <person name="Takami H."/>
        </authorList>
    </citation>
    <scope>NUCLEOTIDE SEQUENCE</scope>
    <source>
        <strain evidence="1">Expedition CK06-06</strain>
    </source>
</reference>
<name>X0X0W5_9ZZZZ</name>
<evidence type="ECO:0000313" key="1">
    <source>
        <dbReference type="EMBL" id="GAG29067.1"/>
    </source>
</evidence>
<dbReference type="AlphaFoldDB" id="X0X0W5"/>
<dbReference type="EMBL" id="BARS01046364">
    <property type="protein sequence ID" value="GAG29067.1"/>
    <property type="molecule type" value="Genomic_DNA"/>
</dbReference>
<gene>
    <name evidence="1" type="ORF">S01H1_69799</name>
</gene>